<proteinExistence type="predicted"/>
<dbReference type="SUPFAM" id="SSF158472">
    <property type="entry name" value="HAMP domain-like"/>
    <property type="match status" value="1"/>
</dbReference>
<dbReference type="GO" id="GO:0005524">
    <property type="term" value="F:ATP binding"/>
    <property type="evidence" value="ECO:0007669"/>
    <property type="project" value="UniProtKB-KW"/>
</dbReference>
<dbReference type="InterPro" id="IPR004358">
    <property type="entry name" value="Sig_transdc_His_kin-like_C"/>
</dbReference>
<feature type="transmembrane region" description="Helical" evidence="10">
    <location>
        <begin position="192"/>
        <end position="214"/>
    </location>
</feature>
<protein>
    <recommendedName>
        <fullName evidence="3">histidine kinase</fullName>
        <ecNumber evidence="3">2.7.13.3</ecNumber>
    </recommendedName>
</protein>
<evidence type="ECO:0000313" key="13">
    <source>
        <dbReference type="EMBL" id="MBB5220915.1"/>
    </source>
</evidence>
<keyword evidence="9" id="KW-0902">Two-component regulatory system</keyword>
<dbReference type="PROSITE" id="PS50885">
    <property type="entry name" value="HAMP"/>
    <property type="match status" value="1"/>
</dbReference>
<dbReference type="InterPro" id="IPR003660">
    <property type="entry name" value="HAMP_dom"/>
</dbReference>
<dbReference type="InterPro" id="IPR003594">
    <property type="entry name" value="HATPase_dom"/>
</dbReference>
<evidence type="ECO:0000256" key="1">
    <source>
        <dbReference type="ARBA" id="ARBA00000085"/>
    </source>
</evidence>
<keyword evidence="5" id="KW-0808">Transferase</keyword>
<dbReference type="GO" id="GO:0000155">
    <property type="term" value="F:phosphorelay sensor kinase activity"/>
    <property type="evidence" value="ECO:0007669"/>
    <property type="project" value="InterPro"/>
</dbReference>
<keyword evidence="6" id="KW-0547">Nucleotide-binding</keyword>
<keyword evidence="14" id="KW-1185">Reference proteome</keyword>
<keyword evidence="10" id="KW-0812">Transmembrane</keyword>
<evidence type="ECO:0000313" key="14">
    <source>
        <dbReference type="Proteomes" id="UP000549457"/>
    </source>
</evidence>
<evidence type="ECO:0000256" key="2">
    <source>
        <dbReference type="ARBA" id="ARBA00004370"/>
    </source>
</evidence>
<dbReference type="PROSITE" id="PS50109">
    <property type="entry name" value="HIS_KIN"/>
    <property type="match status" value="1"/>
</dbReference>
<evidence type="ECO:0000256" key="7">
    <source>
        <dbReference type="ARBA" id="ARBA00022777"/>
    </source>
</evidence>
<dbReference type="PANTHER" id="PTHR42878:SF7">
    <property type="entry name" value="SENSOR HISTIDINE KINASE GLRK"/>
    <property type="match status" value="1"/>
</dbReference>
<accession>A0A840SJU6</accession>
<dbReference type="EC" id="2.7.13.3" evidence="3"/>
<dbReference type="AlphaFoldDB" id="A0A840SJU6"/>
<dbReference type="Gene3D" id="6.10.340.10">
    <property type="match status" value="1"/>
</dbReference>
<dbReference type="Pfam" id="PF00672">
    <property type="entry name" value="HAMP"/>
    <property type="match status" value="1"/>
</dbReference>
<sequence length="525" mass="58514">MSIRIKIIAYQAIVALMLIGTAVATWISIERIDYYFDRSRLAREQMDTVIRLSAHMNRYSENIAEMLLLDRTELDDFYAARTSLDASLDRLTNLIAQEVLFVSGHTELNNDNKEYDRAREMRELFESIDLTVQRLMFLRDQGRVEEAVTLFREDIEDRMDEDLEKLISAAIDDEEQELALIETRTDQLERQLIWLVLGVCLAALAASILAGFLLSRALTRPIAALISGARAIGEGDLGHRISYDRRDEFADLAAQFNVTAARLESQREQLLGIQSGLEDEVQRRTHQLEDANGRLKRLDEMRMLFLADIGHELRTPLTVLRGEAEVSLRGAKTVAEHRETLEHIVRLTGQMARLIEDLLFLSRAEVGAVRFEMQPVALQDVLDIAIAEGRVLASANDLLLHAVLPPEPCTVQADPERLVQALLIGIDNAVKYSDAGGTIEVALVCGAPNATITMRNPGPDIPAADLPFVFNRFYRGARQAADRVTSGSGLGLPIAKWVVDTHGGDVTIDSRDHETVLTITLPTAA</sequence>
<dbReference type="SMART" id="SM00304">
    <property type="entry name" value="HAMP"/>
    <property type="match status" value="1"/>
</dbReference>
<evidence type="ECO:0000256" key="4">
    <source>
        <dbReference type="ARBA" id="ARBA00022553"/>
    </source>
</evidence>
<dbReference type="GO" id="GO:0007234">
    <property type="term" value="P:osmosensory signaling via phosphorelay pathway"/>
    <property type="evidence" value="ECO:0007669"/>
    <property type="project" value="TreeGrafter"/>
</dbReference>
<dbReference type="GO" id="GO:0000156">
    <property type="term" value="F:phosphorelay response regulator activity"/>
    <property type="evidence" value="ECO:0007669"/>
    <property type="project" value="TreeGrafter"/>
</dbReference>
<reference evidence="13 14" key="1">
    <citation type="submission" date="2020-08" db="EMBL/GenBank/DDBJ databases">
        <title>Genomic Encyclopedia of Type Strains, Phase IV (KMG-IV): sequencing the most valuable type-strain genomes for metagenomic binning, comparative biology and taxonomic classification.</title>
        <authorList>
            <person name="Goeker M."/>
        </authorList>
    </citation>
    <scope>NUCLEOTIDE SEQUENCE [LARGE SCALE GENOMIC DNA]</scope>
    <source>
        <strain evidence="13 14">DSM 101730</strain>
    </source>
</reference>
<evidence type="ECO:0000256" key="3">
    <source>
        <dbReference type="ARBA" id="ARBA00012438"/>
    </source>
</evidence>
<keyword evidence="10" id="KW-0472">Membrane</keyword>
<dbReference type="InterPro" id="IPR005467">
    <property type="entry name" value="His_kinase_dom"/>
</dbReference>
<dbReference type="EMBL" id="JACHFM010000001">
    <property type="protein sequence ID" value="MBB5220915.1"/>
    <property type="molecule type" value="Genomic_DNA"/>
</dbReference>
<dbReference type="Pfam" id="PF02518">
    <property type="entry name" value="HATPase_c"/>
    <property type="match status" value="1"/>
</dbReference>
<dbReference type="CDD" id="cd06225">
    <property type="entry name" value="HAMP"/>
    <property type="match status" value="1"/>
</dbReference>
<evidence type="ECO:0000256" key="10">
    <source>
        <dbReference type="SAM" id="Phobius"/>
    </source>
</evidence>
<feature type="transmembrane region" description="Helical" evidence="10">
    <location>
        <begin position="7"/>
        <end position="29"/>
    </location>
</feature>
<dbReference type="GO" id="GO:0030295">
    <property type="term" value="F:protein kinase activator activity"/>
    <property type="evidence" value="ECO:0007669"/>
    <property type="project" value="TreeGrafter"/>
</dbReference>
<dbReference type="Proteomes" id="UP000549457">
    <property type="component" value="Unassembled WGS sequence"/>
</dbReference>
<comment type="catalytic activity">
    <reaction evidence="1">
        <text>ATP + protein L-histidine = ADP + protein N-phospho-L-histidine.</text>
        <dbReference type="EC" id="2.7.13.3"/>
    </reaction>
</comment>
<dbReference type="SUPFAM" id="SSF47384">
    <property type="entry name" value="Homodimeric domain of signal transducing histidine kinase"/>
    <property type="match status" value="1"/>
</dbReference>
<dbReference type="PANTHER" id="PTHR42878">
    <property type="entry name" value="TWO-COMPONENT HISTIDINE KINASE"/>
    <property type="match status" value="1"/>
</dbReference>
<keyword evidence="8" id="KW-0067">ATP-binding</keyword>
<dbReference type="InterPro" id="IPR003661">
    <property type="entry name" value="HisK_dim/P_dom"/>
</dbReference>
<evidence type="ECO:0000256" key="6">
    <source>
        <dbReference type="ARBA" id="ARBA00022741"/>
    </source>
</evidence>
<feature type="domain" description="HAMP" evidence="12">
    <location>
        <begin position="216"/>
        <end position="268"/>
    </location>
</feature>
<feature type="domain" description="Histidine kinase" evidence="11">
    <location>
        <begin position="308"/>
        <end position="525"/>
    </location>
</feature>
<dbReference type="Gene3D" id="1.10.287.130">
    <property type="match status" value="1"/>
</dbReference>
<evidence type="ECO:0000256" key="9">
    <source>
        <dbReference type="ARBA" id="ARBA00023012"/>
    </source>
</evidence>
<dbReference type="InterPro" id="IPR036097">
    <property type="entry name" value="HisK_dim/P_sf"/>
</dbReference>
<dbReference type="CDD" id="cd00075">
    <property type="entry name" value="HATPase"/>
    <property type="match status" value="1"/>
</dbReference>
<dbReference type="Gene3D" id="3.30.565.10">
    <property type="entry name" value="Histidine kinase-like ATPase, C-terminal domain"/>
    <property type="match status" value="1"/>
</dbReference>
<evidence type="ECO:0000256" key="5">
    <source>
        <dbReference type="ARBA" id="ARBA00022679"/>
    </source>
</evidence>
<gene>
    <name evidence="13" type="ORF">HNP73_000836</name>
</gene>
<dbReference type="InterPro" id="IPR036890">
    <property type="entry name" value="HATPase_C_sf"/>
</dbReference>
<keyword evidence="7 13" id="KW-0418">Kinase</keyword>
<organism evidence="13 14">
    <name type="scientific">Amaricoccus macauensis</name>
    <dbReference type="NCBI Taxonomy" id="57001"/>
    <lineage>
        <taxon>Bacteria</taxon>
        <taxon>Pseudomonadati</taxon>
        <taxon>Pseudomonadota</taxon>
        <taxon>Alphaproteobacteria</taxon>
        <taxon>Rhodobacterales</taxon>
        <taxon>Paracoccaceae</taxon>
        <taxon>Amaricoccus</taxon>
    </lineage>
</organism>
<dbReference type="GO" id="GO:0016020">
    <property type="term" value="C:membrane"/>
    <property type="evidence" value="ECO:0007669"/>
    <property type="project" value="UniProtKB-SubCell"/>
</dbReference>
<evidence type="ECO:0000259" key="12">
    <source>
        <dbReference type="PROSITE" id="PS50885"/>
    </source>
</evidence>
<name>A0A840SJU6_9RHOB</name>
<dbReference type="FunFam" id="1.10.287.130:FF:000001">
    <property type="entry name" value="Two-component sensor histidine kinase"/>
    <property type="match status" value="1"/>
</dbReference>
<dbReference type="Pfam" id="PF00512">
    <property type="entry name" value="HisKA"/>
    <property type="match status" value="1"/>
</dbReference>
<evidence type="ECO:0000256" key="8">
    <source>
        <dbReference type="ARBA" id="ARBA00022840"/>
    </source>
</evidence>
<dbReference type="SMART" id="SM00387">
    <property type="entry name" value="HATPase_c"/>
    <property type="match status" value="1"/>
</dbReference>
<evidence type="ECO:0000259" key="11">
    <source>
        <dbReference type="PROSITE" id="PS50109"/>
    </source>
</evidence>
<dbReference type="SMART" id="SM00388">
    <property type="entry name" value="HisKA"/>
    <property type="match status" value="1"/>
</dbReference>
<dbReference type="InterPro" id="IPR050351">
    <property type="entry name" value="BphY/WalK/GraS-like"/>
</dbReference>
<dbReference type="PRINTS" id="PR00344">
    <property type="entry name" value="BCTRLSENSOR"/>
</dbReference>
<keyword evidence="4" id="KW-0597">Phosphoprotein</keyword>
<dbReference type="SUPFAM" id="SSF55874">
    <property type="entry name" value="ATPase domain of HSP90 chaperone/DNA topoisomerase II/histidine kinase"/>
    <property type="match status" value="1"/>
</dbReference>
<comment type="subcellular location">
    <subcellularLocation>
        <location evidence="2">Membrane</location>
    </subcellularLocation>
</comment>
<dbReference type="CDD" id="cd00082">
    <property type="entry name" value="HisKA"/>
    <property type="match status" value="1"/>
</dbReference>
<comment type="caution">
    <text evidence="13">The sequence shown here is derived from an EMBL/GenBank/DDBJ whole genome shotgun (WGS) entry which is preliminary data.</text>
</comment>
<keyword evidence="10" id="KW-1133">Transmembrane helix</keyword>